<feature type="transmembrane region" description="Helical" evidence="5">
    <location>
        <begin position="384"/>
        <end position="401"/>
    </location>
</feature>
<evidence type="ECO:0000256" key="2">
    <source>
        <dbReference type="ARBA" id="ARBA00022692"/>
    </source>
</evidence>
<feature type="transmembrane region" description="Helical" evidence="5">
    <location>
        <begin position="55"/>
        <end position="73"/>
    </location>
</feature>
<evidence type="ECO:0000313" key="8">
    <source>
        <dbReference type="Proteomes" id="UP000633278"/>
    </source>
</evidence>
<dbReference type="Pfam" id="PF04932">
    <property type="entry name" value="Wzy_C"/>
    <property type="match status" value="1"/>
</dbReference>
<keyword evidence="4 5" id="KW-0472">Membrane</keyword>
<evidence type="ECO:0000259" key="6">
    <source>
        <dbReference type="Pfam" id="PF04932"/>
    </source>
</evidence>
<evidence type="ECO:0000256" key="3">
    <source>
        <dbReference type="ARBA" id="ARBA00022989"/>
    </source>
</evidence>
<sequence length="413" mass="48368">MDKAIKQITKGLFLALAMFPLMKENIGSLSIILCALFVIYDVVRLKKPRKVTKELLLFTLVFWMYFLHAIFTLDSSLDTILFHLPFLIFPLLFFYRPVYINAAFLEKSLLVYKASLLLQCALFLITFLKENTLAQVFEISNENIPFFRTYVTEHAFVEIHPTYFSMLLLISLSLSLFYKYKEKSISQKWFNRINILCATVFIFIYASKAVMLILGLTVLVYVFQLLKSKNPKKAGIQIAGIFLLGILLIFSFKNILIDRFDEVRTEINRPLVGDYHNSINIRVAIFHCSKKLFSSLPVFGYGSSLQAELNECYEANYDSNFYKISTYNTHNYYVHLLLYGGWLFLLTFLLYFLFLFRKFNKSTIVLLFLTQVLLINLSENFFSRHYGIIIFMYFVTLFSVLQKEQVKKKENIV</sequence>
<reference evidence="7" key="2">
    <citation type="submission" date="2020-09" db="EMBL/GenBank/DDBJ databases">
        <authorList>
            <person name="Sun Q."/>
            <person name="Zhou Y."/>
        </authorList>
    </citation>
    <scope>NUCLEOTIDE SEQUENCE</scope>
    <source>
        <strain evidence="7">CGMCC 1.15763</strain>
    </source>
</reference>
<keyword evidence="3 5" id="KW-1133">Transmembrane helix</keyword>
<dbReference type="PANTHER" id="PTHR37422:SF23">
    <property type="entry name" value="TEICHURONIC ACID BIOSYNTHESIS PROTEIN TUAE"/>
    <property type="match status" value="1"/>
</dbReference>
<dbReference type="GO" id="GO:0016020">
    <property type="term" value="C:membrane"/>
    <property type="evidence" value="ECO:0007669"/>
    <property type="project" value="UniProtKB-SubCell"/>
</dbReference>
<comment type="caution">
    <text evidence="7">The sequence shown here is derived from an EMBL/GenBank/DDBJ whole genome shotgun (WGS) entry which is preliminary data.</text>
</comment>
<feature type="transmembrane region" description="Helical" evidence="5">
    <location>
        <begin position="159"/>
        <end position="177"/>
    </location>
</feature>
<feature type="transmembrane region" description="Helical" evidence="5">
    <location>
        <begin position="238"/>
        <end position="257"/>
    </location>
</feature>
<accession>A0A917MEM3</accession>
<protein>
    <recommendedName>
        <fullName evidence="6">O-antigen ligase-related domain-containing protein</fullName>
    </recommendedName>
</protein>
<dbReference type="EMBL" id="BMJW01000001">
    <property type="protein sequence ID" value="GGG93672.1"/>
    <property type="molecule type" value="Genomic_DNA"/>
</dbReference>
<feature type="transmembrane region" description="Helical" evidence="5">
    <location>
        <begin position="26"/>
        <end position="43"/>
    </location>
</feature>
<feature type="transmembrane region" description="Helical" evidence="5">
    <location>
        <begin position="332"/>
        <end position="355"/>
    </location>
</feature>
<keyword evidence="2 5" id="KW-0812">Transmembrane</keyword>
<proteinExistence type="predicted"/>
<comment type="subcellular location">
    <subcellularLocation>
        <location evidence="1">Membrane</location>
        <topology evidence="1">Multi-pass membrane protein</topology>
    </subcellularLocation>
</comment>
<evidence type="ECO:0000313" key="7">
    <source>
        <dbReference type="EMBL" id="GGG93672.1"/>
    </source>
</evidence>
<evidence type="ECO:0000256" key="4">
    <source>
        <dbReference type="ARBA" id="ARBA00023136"/>
    </source>
</evidence>
<dbReference type="PANTHER" id="PTHR37422">
    <property type="entry name" value="TEICHURONIC ACID BIOSYNTHESIS PROTEIN TUAE"/>
    <property type="match status" value="1"/>
</dbReference>
<dbReference type="RefSeq" id="WP_188598034.1">
    <property type="nucleotide sequence ID" value="NZ_BMJW01000001.1"/>
</dbReference>
<gene>
    <name evidence="7" type="ORF">GCM10011416_08590</name>
</gene>
<feature type="transmembrane region" description="Helical" evidence="5">
    <location>
        <begin position="110"/>
        <end position="128"/>
    </location>
</feature>
<name>A0A917MEM3_9FLAO</name>
<organism evidence="7 8">
    <name type="scientific">Polaribacter pacificus</name>
    <dbReference type="NCBI Taxonomy" id="1775173"/>
    <lineage>
        <taxon>Bacteria</taxon>
        <taxon>Pseudomonadati</taxon>
        <taxon>Bacteroidota</taxon>
        <taxon>Flavobacteriia</taxon>
        <taxon>Flavobacteriales</taxon>
        <taxon>Flavobacteriaceae</taxon>
    </lineage>
</organism>
<reference evidence="7" key="1">
    <citation type="journal article" date="2014" name="Int. J. Syst. Evol. Microbiol.">
        <title>Complete genome sequence of Corynebacterium casei LMG S-19264T (=DSM 44701T), isolated from a smear-ripened cheese.</title>
        <authorList>
            <consortium name="US DOE Joint Genome Institute (JGI-PGF)"/>
            <person name="Walter F."/>
            <person name="Albersmeier A."/>
            <person name="Kalinowski J."/>
            <person name="Ruckert C."/>
        </authorList>
    </citation>
    <scope>NUCLEOTIDE SEQUENCE</scope>
    <source>
        <strain evidence="7">CGMCC 1.15763</strain>
    </source>
</reference>
<dbReference type="InterPro" id="IPR007016">
    <property type="entry name" value="O-antigen_ligase-rel_domated"/>
</dbReference>
<evidence type="ECO:0000256" key="1">
    <source>
        <dbReference type="ARBA" id="ARBA00004141"/>
    </source>
</evidence>
<feature type="domain" description="O-antigen ligase-related" evidence="6">
    <location>
        <begin position="195"/>
        <end position="349"/>
    </location>
</feature>
<evidence type="ECO:0000256" key="5">
    <source>
        <dbReference type="SAM" id="Phobius"/>
    </source>
</evidence>
<dbReference type="Proteomes" id="UP000633278">
    <property type="component" value="Unassembled WGS sequence"/>
</dbReference>
<keyword evidence="8" id="KW-1185">Reference proteome</keyword>
<feature type="transmembrane region" description="Helical" evidence="5">
    <location>
        <begin position="79"/>
        <end position="98"/>
    </location>
</feature>
<dbReference type="InterPro" id="IPR051533">
    <property type="entry name" value="WaaL-like"/>
</dbReference>
<dbReference type="AlphaFoldDB" id="A0A917MEM3"/>